<protein>
    <recommendedName>
        <fullName evidence="4">DUF4878 domain-containing protein</fullName>
    </recommendedName>
</protein>
<gene>
    <name evidence="2" type="ORF">ACFQ3N_03940</name>
</gene>
<comment type="caution">
    <text evidence="2">The sequence shown here is derived from an EMBL/GenBank/DDBJ whole genome shotgun (WGS) entry which is preliminary data.</text>
</comment>
<dbReference type="Proteomes" id="UP001597040">
    <property type="component" value="Unassembled WGS sequence"/>
</dbReference>
<name>A0ABW3LGT6_9BACI</name>
<keyword evidence="1" id="KW-1133">Transmembrane helix</keyword>
<dbReference type="EMBL" id="JBHTKJ010000007">
    <property type="protein sequence ID" value="MFD1037576.1"/>
    <property type="molecule type" value="Genomic_DNA"/>
</dbReference>
<reference evidence="3" key="1">
    <citation type="journal article" date="2019" name="Int. J. Syst. Evol. Microbiol.">
        <title>The Global Catalogue of Microorganisms (GCM) 10K type strain sequencing project: providing services to taxonomists for standard genome sequencing and annotation.</title>
        <authorList>
            <consortium name="The Broad Institute Genomics Platform"/>
            <consortium name="The Broad Institute Genome Sequencing Center for Infectious Disease"/>
            <person name="Wu L."/>
            <person name="Ma J."/>
        </authorList>
    </citation>
    <scope>NUCLEOTIDE SEQUENCE [LARGE SCALE GENOMIC DNA]</scope>
    <source>
        <strain evidence="3">CCUG 56754</strain>
    </source>
</reference>
<organism evidence="2 3">
    <name type="scientific">Virgibacillus byunsanensis</name>
    <dbReference type="NCBI Taxonomy" id="570945"/>
    <lineage>
        <taxon>Bacteria</taxon>
        <taxon>Bacillati</taxon>
        <taxon>Bacillota</taxon>
        <taxon>Bacilli</taxon>
        <taxon>Bacillales</taxon>
        <taxon>Bacillaceae</taxon>
        <taxon>Virgibacillus</taxon>
    </lineage>
</organism>
<accession>A0ABW3LGT6</accession>
<proteinExistence type="predicted"/>
<dbReference type="RefSeq" id="WP_390359725.1">
    <property type="nucleotide sequence ID" value="NZ_JBHTKJ010000007.1"/>
</dbReference>
<feature type="transmembrane region" description="Helical" evidence="1">
    <location>
        <begin position="9"/>
        <end position="30"/>
    </location>
</feature>
<keyword evidence="1" id="KW-0812">Transmembrane</keyword>
<evidence type="ECO:0008006" key="4">
    <source>
        <dbReference type="Google" id="ProtNLM"/>
    </source>
</evidence>
<dbReference type="SUPFAM" id="SSF54427">
    <property type="entry name" value="NTF2-like"/>
    <property type="match status" value="1"/>
</dbReference>
<evidence type="ECO:0000256" key="1">
    <source>
        <dbReference type="SAM" id="Phobius"/>
    </source>
</evidence>
<keyword evidence="3" id="KW-1185">Reference proteome</keyword>
<keyword evidence="1" id="KW-0472">Membrane</keyword>
<sequence>MRGGQGKGLIILLLVVMVGIASTVYILYILSPERQAEKAVDSFYTFEQDGAFSSSWAMFHPFMQEKFDKAHYIQDRAHVFMNHLGVTTFSFTIDDTQEIRNWKIDKDREAIDIVYNVTVAQHYQGKYGNFTLVQNVYATKLEGEWRLLWDYKK</sequence>
<evidence type="ECO:0000313" key="3">
    <source>
        <dbReference type="Proteomes" id="UP001597040"/>
    </source>
</evidence>
<dbReference type="InterPro" id="IPR032710">
    <property type="entry name" value="NTF2-like_dom_sf"/>
</dbReference>
<evidence type="ECO:0000313" key="2">
    <source>
        <dbReference type="EMBL" id="MFD1037576.1"/>
    </source>
</evidence>